<gene>
    <name evidence="8" type="ORF">WMG39_20905</name>
</gene>
<comment type="cofactor">
    <cofactor evidence="1">
        <name>L-ascorbate</name>
        <dbReference type="ChEBI" id="CHEBI:38290"/>
    </cofactor>
</comment>
<keyword evidence="3" id="KW-0847">Vitamin C</keyword>
<evidence type="ECO:0000256" key="1">
    <source>
        <dbReference type="ARBA" id="ARBA00001961"/>
    </source>
</evidence>
<proteinExistence type="predicted"/>
<dbReference type="PROSITE" id="PS51471">
    <property type="entry name" value="FE2OG_OXY"/>
    <property type="match status" value="1"/>
</dbReference>
<keyword evidence="9" id="KW-1185">Reference proteome</keyword>
<keyword evidence="5" id="KW-0560">Oxidoreductase</keyword>
<sequence length="313" mass="35609">MTYTQPQIKPQDVKVKILLAGGHQCTITLKSDAPLLHNLVKTLVDRTQQNPGFPTLFQIPIDEGRSALCFPSEHLVGLVTEPPIYLAQLQPPQPEVPVEIPPEIPLEIPIIPAHVNDDLISRYAQIENFLTASEKNKLIKYVLAKESEFVSTSTSTKAEDYRRSMVLHSFPEFSQLMINRIKAILPDVLRKLNLPSFSVGDIEAQLTLHNDNNYYKLHNDSGSPETATRFFTYVYYFNREPKAFTGGELQIYDSKIENNFYVAADSFKTVEPRNNSIVFFLSRYMHEVLPVSCPSKAFADSRFTINGWVRRTD</sequence>
<dbReference type="Proteomes" id="UP001384579">
    <property type="component" value="Unassembled WGS sequence"/>
</dbReference>
<reference evidence="8 9" key="1">
    <citation type="journal article" date="2020" name="Harmful Algae">
        <title>Molecular and morphological characterization of a novel dihydroanatoxin-a producing Microcoleus species (cyanobacteria) from the Russian River, California, USA.</title>
        <authorList>
            <person name="Conklin K.Y."/>
            <person name="Stancheva R."/>
            <person name="Otten T.G."/>
            <person name="Fadness R."/>
            <person name="Boyer G.L."/>
            <person name="Read B."/>
            <person name="Zhang X."/>
            <person name="Sheath R.G."/>
        </authorList>
    </citation>
    <scope>NUCLEOTIDE SEQUENCE [LARGE SCALE GENOMIC DNA]</scope>
    <source>
        <strain evidence="8 9">PTRS2</strain>
    </source>
</reference>
<keyword evidence="4" id="KW-0223">Dioxygenase</keyword>
<dbReference type="SMART" id="SM00702">
    <property type="entry name" value="P4Hc"/>
    <property type="match status" value="1"/>
</dbReference>
<evidence type="ECO:0000256" key="3">
    <source>
        <dbReference type="ARBA" id="ARBA00022896"/>
    </source>
</evidence>
<dbReference type="InterPro" id="IPR051559">
    <property type="entry name" value="HIF_prolyl_hydroxylases"/>
</dbReference>
<keyword evidence="2" id="KW-0479">Metal-binding</keyword>
<dbReference type="Pfam" id="PF13640">
    <property type="entry name" value="2OG-FeII_Oxy_3"/>
    <property type="match status" value="1"/>
</dbReference>
<evidence type="ECO:0000256" key="5">
    <source>
        <dbReference type="ARBA" id="ARBA00023002"/>
    </source>
</evidence>
<dbReference type="Gene3D" id="2.60.120.620">
    <property type="entry name" value="q2cbj1_9rhob like domain"/>
    <property type="match status" value="1"/>
</dbReference>
<dbReference type="PANTHER" id="PTHR12907:SF26">
    <property type="entry name" value="HIF PROLYL HYDROXYLASE, ISOFORM C"/>
    <property type="match status" value="1"/>
</dbReference>
<dbReference type="EMBL" id="JBBLXS010000332">
    <property type="protein sequence ID" value="MEK0187291.1"/>
    <property type="molecule type" value="Genomic_DNA"/>
</dbReference>
<evidence type="ECO:0000256" key="4">
    <source>
        <dbReference type="ARBA" id="ARBA00022964"/>
    </source>
</evidence>
<organism evidence="8 9">
    <name type="scientific">Microcoleus anatoxicus PTRS2</name>
    <dbReference type="NCBI Taxonomy" id="2705321"/>
    <lineage>
        <taxon>Bacteria</taxon>
        <taxon>Bacillati</taxon>
        <taxon>Cyanobacteriota</taxon>
        <taxon>Cyanophyceae</taxon>
        <taxon>Oscillatoriophycideae</taxon>
        <taxon>Oscillatoriales</taxon>
        <taxon>Microcoleaceae</taxon>
        <taxon>Microcoleus</taxon>
        <taxon>Microcoleus anatoxicus</taxon>
    </lineage>
</organism>
<dbReference type="RefSeq" id="WP_340522177.1">
    <property type="nucleotide sequence ID" value="NZ_JBBLXS010000332.1"/>
</dbReference>
<feature type="domain" description="Fe2OG dioxygenase" evidence="7">
    <location>
        <begin position="172"/>
        <end position="311"/>
    </location>
</feature>
<dbReference type="InterPro" id="IPR044862">
    <property type="entry name" value="Pro_4_hyd_alph_FE2OG_OXY"/>
</dbReference>
<evidence type="ECO:0000259" key="7">
    <source>
        <dbReference type="PROSITE" id="PS51471"/>
    </source>
</evidence>
<name>A0ABU8YSX1_9CYAN</name>
<evidence type="ECO:0000313" key="8">
    <source>
        <dbReference type="EMBL" id="MEK0187291.1"/>
    </source>
</evidence>
<dbReference type="InterPro" id="IPR006620">
    <property type="entry name" value="Pro_4_hyd_alph"/>
</dbReference>
<protein>
    <submittedName>
        <fullName evidence="8">2OG-Fe(II) oxygenase</fullName>
    </submittedName>
</protein>
<comment type="caution">
    <text evidence="8">The sequence shown here is derived from an EMBL/GenBank/DDBJ whole genome shotgun (WGS) entry which is preliminary data.</text>
</comment>
<evidence type="ECO:0000256" key="2">
    <source>
        <dbReference type="ARBA" id="ARBA00022723"/>
    </source>
</evidence>
<keyword evidence="6" id="KW-0408">Iron</keyword>
<evidence type="ECO:0000256" key="6">
    <source>
        <dbReference type="ARBA" id="ARBA00023004"/>
    </source>
</evidence>
<accession>A0ABU8YSX1</accession>
<dbReference type="InterPro" id="IPR005123">
    <property type="entry name" value="Oxoglu/Fe-dep_dioxygenase_dom"/>
</dbReference>
<dbReference type="PANTHER" id="PTHR12907">
    <property type="entry name" value="EGL NINE HOMOLOG-RELATED"/>
    <property type="match status" value="1"/>
</dbReference>
<evidence type="ECO:0000313" key="9">
    <source>
        <dbReference type="Proteomes" id="UP001384579"/>
    </source>
</evidence>